<feature type="compositionally biased region" description="Polar residues" evidence="1">
    <location>
        <begin position="67"/>
        <end position="85"/>
    </location>
</feature>
<proteinExistence type="predicted"/>
<gene>
    <name evidence="2" type="ORF">K452DRAFT_304139</name>
</gene>
<dbReference type="RefSeq" id="XP_033402979.1">
    <property type="nucleotide sequence ID" value="XM_033542789.1"/>
</dbReference>
<keyword evidence="3" id="KW-1185">Reference proteome</keyword>
<feature type="region of interest" description="Disordered" evidence="1">
    <location>
        <begin position="35"/>
        <end position="97"/>
    </location>
</feature>
<dbReference type="AlphaFoldDB" id="A0A6A6BX24"/>
<reference evidence="2" key="1">
    <citation type="journal article" date="2020" name="Stud. Mycol.">
        <title>101 Dothideomycetes genomes: a test case for predicting lifestyles and emergence of pathogens.</title>
        <authorList>
            <person name="Haridas S."/>
            <person name="Albert R."/>
            <person name="Binder M."/>
            <person name="Bloem J."/>
            <person name="Labutti K."/>
            <person name="Salamov A."/>
            <person name="Andreopoulos B."/>
            <person name="Baker S."/>
            <person name="Barry K."/>
            <person name="Bills G."/>
            <person name="Bluhm B."/>
            <person name="Cannon C."/>
            <person name="Castanera R."/>
            <person name="Culley D."/>
            <person name="Daum C."/>
            <person name="Ezra D."/>
            <person name="Gonzalez J."/>
            <person name="Henrissat B."/>
            <person name="Kuo A."/>
            <person name="Liang C."/>
            <person name="Lipzen A."/>
            <person name="Lutzoni F."/>
            <person name="Magnuson J."/>
            <person name="Mondo S."/>
            <person name="Nolan M."/>
            <person name="Ohm R."/>
            <person name="Pangilinan J."/>
            <person name="Park H.-J."/>
            <person name="Ramirez L."/>
            <person name="Alfaro M."/>
            <person name="Sun H."/>
            <person name="Tritt A."/>
            <person name="Yoshinaga Y."/>
            <person name="Zwiers L.-H."/>
            <person name="Turgeon B."/>
            <person name="Goodwin S."/>
            <person name="Spatafora J."/>
            <person name="Crous P."/>
            <person name="Grigoriev I."/>
        </authorList>
    </citation>
    <scope>NUCLEOTIDE SEQUENCE</scope>
    <source>
        <strain evidence="2">CBS 121167</strain>
    </source>
</reference>
<accession>A0A6A6BX24</accession>
<dbReference type="OrthoDB" id="4509729at2759"/>
<sequence>MAAQLPHGPATNDSYRRYLQLSTQQESLRHHLTVQIPPSTPSLSHEPSYSPTPSSPTSHRSSFSDPHSPTASPHSSMSLSNTTMSPIPAVPGTAHAAPAATQDSQLYDVNKQVKAVLTELLNTDGVRSDEKFRSWVQGRLMETEMEMRRQRRRRSSVDREVLESIAEHFEHDTSYA</sequence>
<evidence type="ECO:0000313" key="3">
    <source>
        <dbReference type="Proteomes" id="UP000799438"/>
    </source>
</evidence>
<dbReference type="GeneID" id="54300286"/>
<protein>
    <submittedName>
        <fullName evidence="2">Uncharacterized protein</fullName>
    </submittedName>
</protein>
<feature type="compositionally biased region" description="Low complexity" evidence="1">
    <location>
        <begin position="44"/>
        <end position="66"/>
    </location>
</feature>
<evidence type="ECO:0000313" key="2">
    <source>
        <dbReference type="EMBL" id="KAF2147271.1"/>
    </source>
</evidence>
<evidence type="ECO:0000256" key="1">
    <source>
        <dbReference type="SAM" id="MobiDB-lite"/>
    </source>
</evidence>
<organism evidence="2 3">
    <name type="scientific">Aplosporella prunicola CBS 121167</name>
    <dbReference type="NCBI Taxonomy" id="1176127"/>
    <lineage>
        <taxon>Eukaryota</taxon>
        <taxon>Fungi</taxon>
        <taxon>Dikarya</taxon>
        <taxon>Ascomycota</taxon>
        <taxon>Pezizomycotina</taxon>
        <taxon>Dothideomycetes</taxon>
        <taxon>Dothideomycetes incertae sedis</taxon>
        <taxon>Botryosphaeriales</taxon>
        <taxon>Aplosporellaceae</taxon>
        <taxon>Aplosporella</taxon>
    </lineage>
</organism>
<dbReference type="Proteomes" id="UP000799438">
    <property type="component" value="Unassembled WGS sequence"/>
</dbReference>
<name>A0A6A6BX24_9PEZI</name>
<dbReference type="EMBL" id="ML995474">
    <property type="protein sequence ID" value="KAF2147271.1"/>
    <property type="molecule type" value="Genomic_DNA"/>
</dbReference>